<sequence length="323" mass="34342">MSAGVDGGAGGRTVAGVPETDLASGLLLPYLDEQRVRLADAVARVGAGDDGSGEGDGVHDARVAARRIRSALRTYAPELGAESVVHTPVRELRRLGRKLAPVRDLQVQRARLKNALAELDSGQSWGPVLRRLDRVIGARERAAAAAAAHTIGGRRLAELLAGLDALAAHAQWAEPGVAPSGAVGRALRGRRDVVDAALASCGADRDAGRGADPVDVVLHRLRKDVKTLRYAVEVARPLAPGRAREVLSGFTVLQDVLGRHQDAVVAQQWLWALAVEAGRHDEPTFTYGVLFRREQEIARVDLDALRSDWRSVGAALGSLLDDL</sequence>
<accession>A0A9X4LX01</accession>
<comment type="caution">
    <text evidence="2">The sequence shown here is derived from an EMBL/GenBank/DDBJ whole genome shotgun (WGS) entry which is preliminary data.</text>
</comment>
<gene>
    <name evidence="2" type="ORF">NVS88_01255</name>
</gene>
<name>A0A9X4LX01_9ACTN</name>
<organism evidence="2 3">
    <name type="scientific">Speluncibacter jeojiensis</name>
    <dbReference type="NCBI Taxonomy" id="2710754"/>
    <lineage>
        <taxon>Bacteria</taxon>
        <taxon>Bacillati</taxon>
        <taxon>Actinomycetota</taxon>
        <taxon>Actinomycetes</taxon>
        <taxon>Mycobacteriales</taxon>
        <taxon>Speluncibacteraceae</taxon>
        <taxon>Speluncibacter</taxon>
    </lineage>
</organism>
<dbReference type="EMBL" id="JANRHA010000001">
    <property type="protein sequence ID" value="MDG3013181.1"/>
    <property type="molecule type" value="Genomic_DNA"/>
</dbReference>
<dbReference type="InterPro" id="IPR007899">
    <property type="entry name" value="CHAD_dom"/>
</dbReference>
<feature type="domain" description="CHAD" evidence="1">
    <location>
        <begin position="20"/>
        <end position="314"/>
    </location>
</feature>
<dbReference type="RefSeq" id="WP_332518964.1">
    <property type="nucleotide sequence ID" value="NZ_JANRHA010000001.1"/>
</dbReference>
<protein>
    <submittedName>
        <fullName evidence="2">CHAD domain-containing protein</fullName>
    </submittedName>
</protein>
<dbReference type="SMART" id="SM00880">
    <property type="entry name" value="CHAD"/>
    <property type="match status" value="1"/>
</dbReference>
<proteinExistence type="predicted"/>
<dbReference type="AlphaFoldDB" id="A0A9X4LX01"/>
<reference evidence="2" key="1">
    <citation type="submission" date="2022-08" db="EMBL/GenBank/DDBJ databases">
        <title>Genome analysis of Corynebacteriales strain.</title>
        <authorList>
            <person name="Lee S.D."/>
        </authorList>
    </citation>
    <scope>NUCLEOTIDE SEQUENCE</scope>
    <source>
        <strain evidence="2">D3-21</strain>
    </source>
</reference>
<dbReference type="PANTHER" id="PTHR39339:SF1">
    <property type="entry name" value="CHAD DOMAIN-CONTAINING PROTEIN"/>
    <property type="match status" value="1"/>
</dbReference>
<dbReference type="PANTHER" id="PTHR39339">
    <property type="entry name" value="SLR1444 PROTEIN"/>
    <property type="match status" value="1"/>
</dbReference>
<evidence type="ECO:0000313" key="3">
    <source>
        <dbReference type="Proteomes" id="UP001152755"/>
    </source>
</evidence>
<dbReference type="PROSITE" id="PS51708">
    <property type="entry name" value="CHAD"/>
    <property type="match status" value="1"/>
</dbReference>
<dbReference type="Gene3D" id="1.40.20.10">
    <property type="entry name" value="CHAD domain"/>
    <property type="match status" value="1"/>
</dbReference>
<evidence type="ECO:0000259" key="1">
    <source>
        <dbReference type="PROSITE" id="PS51708"/>
    </source>
</evidence>
<dbReference type="InterPro" id="IPR038186">
    <property type="entry name" value="CHAD_dom_sf"/>
</dbReference>
<dbReference type="Proteomes" id="UP001152755">
    <property type="component" value="Unassembled WGS sequence"/>
</dbReference>
<evidence type="ECO:0000313" key="2">
    <source>
        <dbReference type="EMBL" id="MDG3013181.1"/>
    </source>
</evidence>
<dbReference type="Pfam" id="PF05235">
    <property type="entry name" value="CHAD"/>
    <property type="match status" value="1"/>
</dbReference>
<keyword evidence="3" id="KW-1185">Reference proteome</keyword>